<dbReference type="EMBL" id="JAQQWM010000001">
    <property type="protein sequence ID" value="KAK8082075.1"/>
    <property type="molecule type" value="Genomic_DNA"/>
</dbReference>
<accession>A0ABR1WEZ0</accession>
<dbReference type="InterPro" id="IPR036673">
    <property type="entry name" value="Cyanovirin-N_sf"/>
</dbReference>
<evidence type="ECO:0000313" key="2">
    <source>
        <dbReference type="EMBL" id="KAK8082075.1"/>
    </source>
</evidence>
<feature type="chain" id="PRO_5045909312" evidence="1">
    <location>
        <begin position="21"/>
        <end position="166"/>
    </location>
</feature>
<proteinExistence type="predicted"/>
<keyword evidence="1" id="KW-0732">Signal</keyword>
<comment type="caution">
    <text evidence="2">The sequence shown here is derived from an EMBL/GenBank/DDBJ whole genome shotgun (WGS) entry which is preliminary data.</text>
</comment>
<feature type="signal peptide" evidence="1">
    <location>
        <begin position="1"/>
        <end position="20"/>
    </location>
</feature>
<evidence type="ECO:0000256" key="1">
    <source>
        <dbReference type="SAM" id="SignalP"/>
    </source>
</evidence>
<keyword evidence="3" id="KW-1185">Reference proteome</keyword>
<reference evidence="2 3" key="1">
    <citation type="submission" date="2023-01" db="EMBL/GenBank/DDBJ databases">
        <title>Analysis of 21 Apiospora genomes using comparative genomics revels a genus with tremendous synthesis potential of carbohydrate active enzymes and secondary metabolites.</title>
        <authorList>
            <person name="Sorensen T."/>
        </authorList>
    </citation>
    <scope>NUCLEOTIDE SEQUENCE [LARGE SCALE GENOMIC DNA]</scope>
    <source>
        <strain evidence="2 3">CBS 83171</strain>
    </source>
</reference>
<dbReference type="SUPFAM" id="SSF51322">
    <property type="entry name" value="Cyanovirin-N"/>
    <property type="match status" value="1"/>
</dbReference>
<dbReference type="Proteomes" id="UP001446871">
    <property type="component" value="Unassembled WGS sequence"/>
</dbReference>
<organism evidence="2 3">
    <name type="scientific">Apiospora saccharicola</name>
    <dbReference type="NCBI Taxonomy" id="335842"/>
    <lineage>
        <taxon>Eukaryota</taxon>
        <taxon>Fungi</taxon>
        <taxon>Dikarya</taxon>
        <taxon>Ascomycota</taxon>
        <taxon>Pezizomycotina</taxon>
        <taxon>Sordariomycetes</taxon>
        <taxon>Xylariomycetidae</taxon>
        <taxon>Amphisphaeriales</taxon>
        <taxon>Apiosporaceae</taxon>
        <taxon>Apiospora</taxon>
    </lineage>
</organism>
<dbReference type="Gene3D" id="2.30.60.10">
    <property type="entry name" value="Cyanovirin-N"/>
    <property type="match status" value="1"/>
</dbReference>
<sequence length="166" mass="18428">MKLLVTTIACLLGFLGLVESQGFLNNCTWQSANLTGSFLGMYCNDDDWADYGYQWSWFDINPCLINNGGQLIPYDKQTEEQKLTYQPPLQSGGFTTSCTHLNFTATNLTFALTAECSDTSDHFVPAAYDLSCFEHHGNATECGPQCDPGFHVIWDPARVTQAPYLS</sequence>
<gene>
    <name evidence="2" type="ORF">PG996_000856</name>
</gene>
<evidence type="ECO:0000313" key="3">
    <source>
        <dbReference type="Proteomes" id="UP001446871"/>
    </source>
</evidence>
<name>A0ABR1WEZ0_9PEZI</name>
<protein>
    <submittedName>
        <fullName evidence="2">Uncharacterized protein</fullName>
    </submittedName>
</protein>